<organism evidence="1 2">
    <name type="scientific">Hyalomma asiaticum</name>
    <name type="common">Tick</name>
    <dbReference type="NCBI Taxonomy" id="266040"/>
    <lineage>
        <taxon>Eukaryota</taxon>
        <taxon>Metazoa</taxon>
        <taxon>Ecdysozoa</taxon>
        <taxon>Arthropoda</taxon>
        <taxon>Chelicerata</taxon>
        <taxon>Arachnida</taxon>
        <taxon>Acari</taxon>
        <taxon>Parasitiformes</taxon>
        <taxon>Ixodida</taxon>
        <taxon>Ixodoidea</taxon>
        <taxon>Ixodidae</taxon>
        <taxon>Hyalomminae</taxon>
        <taxon>Hyalomma</taxon>
    </lineage>
</organism>
<dbReference type="Proteomes" id="UP000821845">
    <property type="component" value="Chromosome 1"/>
</dbReference>
<proteinExistence type="predicted"/>
<sequence length="245" mass="27702">MADGGDARALPLGWEERLSQSTGEVYYLNLLTNERQWNFPEQPADAGYVRPDGSIQCSHILVKHCESRRPFSWRLGLDKKITRTRDEALELIKFCRGVILTGRKTFGEMAEEYSDCVSAKRKGDLNGRLVAVTKDLGTGKEDTLEFSDNAQRQQNKQVVLRERERIVLGFWAYFEGMVLAGNGVSHDRCPGSHDPQQQDEGCHRCGTDDGGASYHMKLNIHPMETIRTIHHALHSRIKEMACVTL</sequence>
<dbReference type="EMBL" id="CM023481">
    <property type="protein sequence ID" value="KAH6948853.1"/>
    <property type="molecule type" value="Genomic_DNA"/>
</dbReference>
<evidence type="ECO:0000313" key="2">
    <source>
        <dbReference type="Proteomes" id="UP000821845"/>
    </source>
</evidence>
<name>A0ACB7TP61_HYAAI</name>
<reference evidence="1" key="1">
    <citation type="submission" date="2020-05" db="EMBL/GenBank/DDBJ databases">
        <title>Large-scale comparative analyses of tick genomes elucidate their genetic diversity and vector capacities.</title>
        <authorList>
            <person name="Jia N."/>
            <person name="Wang J."/>
            <person name="Shi W."/>
            <person name="Du L."/>
            <person name="Sun Y."/>
            <person name="Zhan W."/>
            <person name="Jiang J."/>
            <person name="Wang Q."/>
            <person name="Zhang B."/>
            <person name="Ji P."/>
            <person name="Sakyi L.B."/>
            <person name="Cui X."/>
            <person name="Yuan T."/>
            <person name="Jiang B."/>
            <person name="Yang W."/>
            <person name="Lam T.T.-Y."/>
            <person name="Chang Q."/>
            <person name="Ding S."/>
            <person name="Wang X."/>
            <person name="Zhu J."/>
            <person name="Ruan X."/>
            <person name="Zhao L."/>
            <person name="Wei J."/>
            <person name="Que T."/>
            <person name="Du C."/>
            <person name="Cheng J."/>
            <person name="Dai P."/>
            <person name="Han X."/>
            <person name="Huang E."/>
            <person name="Gao Y."/>
            <person name="Liu J."/>
            <person name="Shao H."/>
            <person name="Ye R."/>
            <person name="Li L."/>
            <person name="Wei W."/>
            <person name="Wang X."/>
            <person name="Wang C."/>
            <person name="Yang T."/>
            <person name="Huo Q."/>
            <person name="Li W."/>
            <person name="Guo W."/>
            <person name="Chen H."/>
            <person name="Zhou L."/>
            <person name="Ni X."/>
            <person name="Tian J."/>
            <person name="Zhou Y."/>
            <person name="Sheng Y."/>
            <person name="Liu T."/>
            <person name="Pan Y."/>
            <person name="Xia L."/>
            <person name="Li J."/>
            <person name="Zhao F."/>
            <person name="Cao W."/>
        </authorList>
    </citation>
    <scope>NUCLEOTIDE SEQUENCE</scope>
    <source>
        <strain evidence="1">Hyas-2018</strain>
    </source>
</reference>
<gene>
    <name evidence="1" type="ORF">HPB50_026604</name>
</gene>
<accession>A0ACB7TP61</accession>
<comment type="caution">
    <text evidence="1">The sequence shown here is derived from an EMBL/GenBank/DDBJ whole genome shotgun (WGS) entry which is preliminary data.</text>
</comment>
<keyword evidence="2" id="KW-1185">Reference proteome</keyword>
<evidence type="ECO:0000313" key="1">
    <source>
        <dbReference type="EMBL" id="KAH6948853.1"/>
    </source>
</evidence>
<protein>
    <submittedName>
        <fullName evidence="1">Uncharacterized protein</fullName>
    </submittedName>
</protein>